<evidence type="ECO:0000313" key="2">
    <source>
        <dbReference type="EnsemblMetazoa" id="BGLB037852-PA"/>
    </source>
</evidence>
<sequence>MLCEDVSSIGDKSLSAPTSDLAKKLYLQDPAINSTVSYSPLQKNVNSIRKSQVYSAIKLATVPLSLISSAVASSFENSPNKIQISSESIESSQSHLIGAISKINASNGLDNSSPNQVKSNPIVHQPTCASFAESPRVLPRNKRRLFKTRIVPVLGQDKPEEISQLPTPQKSNNSNTAIDSNISILHKPENKPTSEATPQKSKSKPKTEATPQKSKSKPTAEASPKTPGTSPLSSFVEDPDEENFEKEHIVIRRKTKKRKISLRHSAKKKPKEEGANYICSTKTQSCKMSFRCSTCSHVIFHEKAPS</sequence>
<proteinExistence type="predicted"/>
<evidence type="ECO:0000313" key="3">
    <source>
        <dbReference type="Proteomes" id="UP000076420"/>
    </source>
</evidence>
<evidence type="ECO:0000256" key="1">
    <source>
        <dbReference type="SAM" id="MobiDB-lite"/>
    </source>
</evidence>
<dbReference type="VEuPathDB" id="VectorBase:BGLAX_031949"/>
<protein>
    <submittedName>
        <fullName evidence="2">Uncharacterized protein</fullName>
    </submittedName>
</protein>
<feature type="region of interest" description="Disordered" evidence="1">
    <location>
        <begin position="157"/>
        <end position="250"/>
    </location>
</feature>
<dbReference type="EnsemblMetazoa" id="BGLB037852-RA">
    <property type="protein sequence ID" value="BGLB037852-PA"/>
    <property type="gene ID" value="BGLB037852"/>
</dbReference>
<gene>
    <name evidence="2" type="primary">106076026</name>
</gene>
<dbReference type="VEuPathDB" id="VectorBase:BGLB037852"/>
<name>A0A2C9M312_BIOGL</name>
<feature type="compositionally biased region" description="Polar residues" evidence="1">
    <location>
        <begin position="164"/>
        <end position="183"/>
    </location>
</feature>
<reference evidence="2" key="1">
    <citation type="submission" date="2020-05" db="UniProtKB">
        <authorList>
            <consortium name="EnsemblMetazoa"/>
        </authorList>
    </citation>
    <scope>IDENTIFICATION</scope>
    <source>
        <strain evidence="2">BB02</strain>
    </source>
</reference>
<dbReference type="AlphaFoldDB" id="A0A2C9M312"/>
<dbReference type="Proteomes" id="UP000076420">
    <property type="component" value="Unassembled WGS sequence"/>
</dbReference>
<accession>A0A2C9M312</accession>
<organism evidence="2 3">
    <name type="scientific">Biomphalaria glabrata</name>
    <name type="common">Bloodfluke planorb</name>
    <name type="synonym">Freshwater snail</name>
    <dbReference type="NCBI Taxonomy" id="6526"/>
    <lineage>
        <taxon>Eukaryota</taxon>
        <taxon>Metazoa</taxon>
        <taxon>Spiralia</taxon>
        <taxon>Lophotrochozoa</taxon>
        <taxon>Mollusca</taxon>
        <taxon>Gastropoda</taxon>
        <taxon>Heterobranchia</taxon>
        <taxon>Euthyneura</taxon>
        <taxon>Panpulmonata</taxon>
        <taxon>Hygrophila</taxon>
        <taxon>Lymnaeoidea</taxon>
        <taxon>Planorbidae</taxon>
        <taxon>Biomphalaria</taxon>
    </lineage>
</organism>
<dbReference type="KEGG" id="bgt:106076026"/>